<feature type="binding site" evidence="7">
    <location>
        <position position="236"/>
    </location>
    <ligand>
        <name>substrate</name>
    </ligand>
</feature>
<dbReference type="FunFam" id="2.40.30.110:FF:000002">
    <property type="entry name" value="Aminomethyltransferase"/>
    <property type="match status" value="1"/>
</dbReference>
<comment type="subunit">
    <text evidence="8">The glycine cleavage system is composed of four proteins: P, T, L and H.</text>
</comment>
<dbReference type="AlphaFoldDB" id="A0AAD8Y6L4"/>
<dbReference type="SUPFAM" id="SSF103025">
    <property type="entry name" value="Folate-binding domain"/>
    <property type="match status" value="1"/>
</dbReference>
<keyword evidence="4 8" id="KW-0808">Transferase</keyword>
<dbReference type="GO" id="GO:0006546">
    <property type="term" value="P:glycine catabolic process"/>
    <property type="evidence" value="ECO:0007669"/>
    <property type="project" value="InterPro"/>
</dbReference>
<protein>
    <recommendedName>
        <fullName evidence="2 8">Aminomethyltransferase</fullName>
        <ecNumber evidence="2 8">2.1.2.10</ecNumber>
    </recommendedName>
    <alternativeName>
        <fullName evidence="5 8">Glycine cleavage system T protein</fullName>
    </alternativeName>
</protein>
<keyword evidence="8" id="KW-0809">Transit peptide</keyword>
<dbReference type="EC" id="2.1.2.10" evidence="2 8"/>
<dbReference type="GO" id="GO:0004047">
    <property type="term" value="F:aminomethyltransferase activity"/>
    <property type="evidence" value="ECO:0007669"/>
    <property type="project" value="UniProtKB-EC"/>
</dbReference>
<evidence type="ECO:0000256" key="5">
    <source>
        <dbReference type="ARBA" id="ARBA00031395"/>
    </source>
</evidence>
<evidence type="ECO:0000313" key="12">
    <source>
        <dbReference type="Proteomes" id="UP001224775"/>
    </source>
</evidence>
<dbReference type="InterPro" id="IPR028896">
    <property type="entry name" value="GcvT/YgfZ/DmdA"/>
</dbReference>
<dbReference type="Pfam" id="PF08669">
    <property type="entry name" value="GCV_T_C"/>
    <property type="match status" value="1"/>
</dbReference>
<dbReference type="InterPro" id="IPR013977">
    <property type="entry name" value="GcvT_C"/>
</dbReference>
<accession>A0AAD8Y6L4</accession>
<dbReference type="Gene3D" id="4.10.1250.10">
    <property type="entry name" value="Aminomethyltransferase fragment"/>
    <property type="match status" value="1"/>
</dbReference>
<comment type="caution">
    <text evidence="11">The sequence shown here is derived from an EMBL/GenBank/DDBJ whole genome shotgun (WGS) entry which is preliminary data.</text>
</comment>
<dbReference type="PANTHER" id="PTHR43757">
    <property type="entry name" value="AMINOMETHYLTRANSFERASE"/>
    <property type="match status" value="1"/>
</dbReference>
<gene>
    <name evidence="11" type="ORF">QTG54_008557</name>
</gene>
<dbReference type="FunFam" id="3.30.70.1400:FF:000001">
    <property type="entry name" value="Aminomethyltransferase"/>
    <property type="match status" value="1"/>
</dbReference>
<evidence type="ECO:0000259" key="9">
    <source>
        <dbReference type="Pfam" id="PF01571"/>
    </source>
</evidence>
<evidence type="ECO:0000256" key="7">
    <source>
        <dbReference type="PIRSR" id="PIRSR006487-1"/>
    </source>
</evidence>
<dbReference type="Gene3D" id="2.40.30.110">
    <property type="entry name" value="Aminomethyltransferase beta-barrel domains"/>
    <property type="match status" value="1"/>
</dbReference>
<dbReference type="SUPFAM" id="SSF101790">
    <property type="entry name" value="Aminomethyltransferase beta-barrel domain"/>
    <property type="match status" value="1"/>
</dbReference>
<evidence type="ECO:0000259" key="10">
    <source>
        <dbReference type="Pfam" id="PF08669"/>
    </source>
</evidence>
<keyword evidence="12" id="KW-1185">Reference proteome</keyword>
<organism evidence="11 12">
    <name type="scientific">Skeletonema marinoi</name>
    <dbReference type="NCBI Taxonomy" id="267567"/>
    <lineage>
        <taxon>Eukaryota</taxon>
        <taxon>Sar</taxon>
        <taxon>Stramenopiles</taxon>
        <taxon>Ochrophyta</taxon>
        <taxon>Bacillariophyta</taxon>
        <taxon>Coscinodiscophyceae</taxon>
        <taxon>Thalassiosirophycidae</taxon>
        <taxon>Thalassiosirales</taxon>
        <taxon>Skeletonemataceae</taxon>
        <taxon>Skeletonema</taxon>
        <taxon>Skeletonema marinoi-dohrnii complex</taxon>
    </lineage>
</organism>
<keyword evidence="3 8" id="KW-0032">Aminotransferase</keyword>
<dbReference type="Gene3D" id="3.30.1360.120">
    <property type="entry name" value="Probable tRNA modification gtpase trme, domain 1"/>
    <property type="match status" value="1"/>
</dbReference>
<evidence type="ECO:0000256" key="1">
    <source>
        <dbReference type="ARBA" id="ARBA00008609"/>
    </source>
</evidence>
<keyword evidence="8" id="KW-0496">Mitochondrion</keyword>
<dbReference type="PANTHER" id="PTHR43757:SF2">
    <property type="entry name" value="AMINOMETHYLTRANSFERASE, MITOCHONDRIAL"/>
    <property type="match status" value="1"/>
</dbReference>
<dbReference type="Gene3D" id="3.30.70.1400">
    <property type="entry name" value="Aminomethyltransferase beta-barrel domains"/>
    <property type="match status" value="1"/>
</dbReference>
<name>A0AAD8Y6L4_9STRA</name>
<sequence length="414" mass="45108">MMNSTLLVRRTITSSTTRRAFASTTNDDSSLIKTSLYNLHKDLGGDMVPFAGYSLPVLYKNSPNGGVMKEHLWCRSDNKSSLFDVSHMGQIRWHGKDRVEFLERVVVGDIGGLSVGGGCLSLVTNEEGGILDDTVITKYGDYVYMVVNGATKFGDMKHFQQQLDEFDGDVTMEYLEDTMQLLALQGPGAADAVSKILPSGFDLTNMAFMTGTETTLDGIEGCRITRCGYTGEDGFEIAMPAEHAVSIASKLLEDPSVNPTGLGARDSLRLEAGLCLYGHDLNETINPVEGTLAWTMGGPKGRRRAEGGFLGAEKILKPDGKLQKVTKKRVGIMGMKAPAREHAEIYDASGENKIGEVTSGTFSPCLKKPIAMGYVETPLSKVGTEINIKIRGKMQKAEVTKMPFVESRYYRVPE</sequence>
<evidence type="ECO:0000256" key="2">
    <source>
        <dbReference type="ARBA" id="ARBA00012616"/>
    </source>
</evidence>
<dbReference type="PIRSF" id="PIRSF006487">
    <property type="entry name" value="GcvT"/>
    <property type="match status" value="1"/>
</dbReference>
<dbReference type="EMBL" id="JATAAI010000015">
    <property type="protein sequence ID" value="KAK1740462.1"/>
    <property type="molecule type" value="Genomic_DNA"/>
</dbReference>
<dbReference type="InterPro" id="IPR006223">
    <property type="entry name" value="GcvT"/>
</dbReference>
<reference evidence="11" key="1">
    <citation type="submission" date="2023-06" db="EMBL/GenBank/DDBJ databases">
        <title>Survivors Of The Sea: Transcriptome response of Skeletonema marinoi to long-term dormancy.</title>
        <authorList>
            <person name="Pinder M.I.M."/>
            <person name="Kourtchenko O."/>
            <person name="Robertson E.K."/>
            <person name="Larsson T."/>
            <person name="Maumus F."/>
            <person name="Osuna-Cruz C.M."/>
            <person name="Vancaester E."/>
            <person name="Stenow R."/>
            <person name="Vandepoele K."/>
            <person name="Ploug H."/>
            <person name="Bruchert V."/>
            <person name="Godhe A."/>
            <person name="Topel M."/>
        </authorList>
    </citation>
    <scope>NUCLEOTIDE SEQUENCE</scope>
    <source>
        <strain evidence="11">R05AC</strain>
    </source>
</reference>
<dbReference type="Pfam" id="PF01571">
    <property type="entry name" value="GCV_T"/>
    <property type="match status" value="1"/>
</dbReference>
<comment type="function">
    <text evidence="8">The glycine cleavage system catalyzes the degradation of glycine.</text>
</comment>
<dbReference type="InterPro" id="IPR029043">
    <property type="entry name" value="GcvT/YgfZ_C"/>
</dbReference>
<evidence type="ECO:0000256" key="8">
    <source>
        <dbReference type="RuleBase" id="RU003981"/>
    </source>
</evidence>
<evidence type="ECO:0000256" key="6">
    <source>
        <dbReference type="ARBA" id="ARBA00047665"/>
    </source>
</evidence>
<dbReference type="InterPro" id="IPR027266">
    <property type="entry name" value="TrmE/GcvT-like"/>
</dbReference>
<comment type="subcellular location">
    <subcellularLocation>
        <location evidence="8">Mitochondrion</location>
    </subcellularLocation>
</comment>
<dbReference type="GO" id="GO:0005739">
    <property type="term" value="C:mitochondrion"/>
    <property type="evidence" value="ECO:0007669"/>
    <property type="project" value="UniProtKB-SubCell"/>
</dbReference>
<evidence type="ECO:0000256" key="3">
    <source>
        <dbReference type="ARBA" id="ARBA00022576"/>
    </source>
</evidence>
<feature type="domain" description="GCVT N-terminal" evidence="9">
    <location>
        <begin position="36"/>
        <end position="296"/>
    </location>
</feature>
<dbReference type="NCBIfam" id="TIGR00528">
    <property type="entry name" value="gcvT"/>
    <property type="match status" value="1"/>
</dbReference>
<proteinExistence type="inferred from homology"/>
<feature type="domain" description="Aminomethyltransferase C-terminal" evidence="10">
    <location>
        <begin position="327"/>
        <end position="405"/>
    </location>
</feature>
<dbReference type="InterPro" id="IPR006222">
    <property type="entry name" value="GCVT_N"/>
</dbReference>
<comment type="similarity">
    <text evidence="1 8">Belongs to the GcvT family.</text>
</comment>
<dbReference type="Proteomes" id="UP001224775">
    <property type="component" value="Unassembled WGS sequence"/>
</dbReference>
<comment type="catalytic activity">
    <reaction evidence="6 8">
        <text>N(6)-[(R)-S(8)-aminomethyldihydrolipoyl]-L-lysyl-[protein] + (6S)-5,6,7,8-tetrahydrofolate = N(6)-[(R)-dihydrolipoyl]-L-lysyl-[protein] + (6R)-5,10-methylene-5,6,7,8-tetrahydrofolate + NH4(+)</text>
        <dbReference type="Rhea" id="RHEA:16945"/>
        <dbReference type="Rhea" id="RHEA-COMP:10475"/>
        <dbReference type="Rhea" id="RHEA-COMP:10492"/>
        <dbReference type="ChEBI" id="CHEBI:15636"/>
        <dbReference type="ChEBI" id="CHEBI:28938"/>
        <dbReference type="ChEBI" id="CHEBI:57453"/>
        <dbReference type="ChEBI" id="CHEBI:83100"/>
        <dbReference type="ChEBI" id="CHEBI:83143"/>
        <dbReference type="EC" id="2.1.2.10"/>
    </reaction>
</comment>
<evidence type="ECO:0000256" key="4">
    <source>
        <dbReference type="ARBA" id="ARBA00022679"/>
    </source>
</evidence>
<evidence type="ECO:0000313" key="11">
    <source>
        <dbReference type="EMBL" id="KAK1740462.1"/>
    </source>
</evidence>
<dbReference type="GO" id="GO:0008483">
    <property type="term" value="F:transaminase activity"/>
    <property type="evidence" value="ECO:0007669"/>
    <property type="project" value="UniProtKB-KW"/>
</dbReference>
<dbReference type="GO" id="GO:0005960">
    <property type="term" value="C:glycine cleavage complex"/>
    <property type="evidence" value="ECO:0007669"/>
    <property type="project" value="InterPro"/>
</dbReference>
<dbReference type="NCBIfam" id="NF001567">
    <property type="entry name" value="PRK00389.1"/>
    <property type="match status" value="1"/>
</dbReference>